<keyword evidence="2" id="KW-1185">Reference proteome</keyword>
<dbReference type="Proteomes" id="UP000320176">
    <property type="component" value="Unassembled WGS sequence"/>
</dbReference>
<protein>
    <submittedName>
        <fullName evidence="1">Uncharacterized protein</fullName>
    </submittedName>
</protein>
<reference evidence="1 2" key="1">
    <citation type="submission" date="2019-02" db="EMBL/GenBank/DDBJ databases">
        <title>Deep-cultivation of Planctomycetes and their phenomic and genomic characterization uncovers novel biology.</title>
        <authorList>
            <person name="Wiegand S."/>
            <person name="Jogler M."/>
            <person name="Boedeker C."/>
            <person name="Pinto D."/>
            <person name="Vollmers J."/>
            <person name="Rivas-Marin E."/>
            <person name="Kohn T."/>
            <person name="Peeters S.H."/>
            <person name="Heuer A."/>
            <person name="Rast P."/>
            <person name="Oberbeckmann S."/>
            <person name="Bunk B."/>
            <person name="Jeske O."/>
            <person name="Meyerdierks A."/>
            <person name="Storesund J.E."/>
            <person name="Kallscheuer N."/>
            <person name="Luecker S."/>
            <person name="Lage O.M."/>
            <person name="Pohl T."/>
            <person name="Merkel B.J."/>
            <person name="Hornburger P."/>
            <person name="Mueller R.-W."/>
            <person name="Bruemmer F."/>
            <person name="Labrenz M."/>
            <person name="Spormann A.M."/>
            <person name="Op Den Camp H."/>
            <person name="Overmann J."/>
            <person name="Amann R."/>
            <person name="Jetten M.S.M."/>
            <person name="Mascher T."/>
            <person name="Medema M.H."/>
            <person name="Devos D.P."/>
            <person name="Kaster A.-K."/>
            <person name="Ovreas L."/>
            <person name="Rohde M."/>
            <person name="Galperin M.Y."/>
            <person name="Jogler C."/>
        </authorList>
    </citation>
    <scope>NUCLEOTIDE SEQUENCE [LARGE SCALE GENOMIC DNA]</scope>
    <source>
        <strain evidence="1 2">Pla52n</strain>
    </source>
</reference>
<name>A0A5C6A5H0_9BACT</name>
<dbReference type="EMBL" id="SJPN01000007">
    <property type="protein sequence ID" value="TWT94686.1"/>
    <property type="molecule type" value="Genomic_DNA"/>
</dbReference>
<gene>
    <name evidence="1" type="ORF">Pla52n_55110</name>
</gene>
<proteinExistence type="predicted"/>
<dbReference type="AlphaFoldDB" id="A0A5C6A5H0"/>
<evidence type="ECO:0000313" key="2">
    <source>
        <dbReference type="Proteomes" id="UP000320176"/>
    </source>
</evidence>
<organism evidence="1 2">
    <name type="scientific">Stieleria varia</name>
    <dbReference type="NCBI Taxonomy" id="2528005"/>
    <lineage>
        <taxon>Bacteria</taxon>
        <taxon>Pseudomonadati</taxon>
        <taxon>Planctomycetota</taxon>
        <taxon>Planctomycetia</taxon>
        <taxon>Pirellulales</taxon>
        <taxon>Pirellulaceae</taxon>
        <taxon>Stieleria</taxon>
    </lineage>
</organism>
<accession>A0A5C6A5H0</accession>
<sequence length="161" mass="18885">MNPDFRWLKKGPYPWWRVRSPIELRVHLDLLVGYGIRTKFLLPWCGIPLLKWRILAESSSFGEAWVSRSVAPAVSCKVWHSIEPMVEDLFSVFTEIHPGAELHLHSSKCLHTWKIRRELILDIHLRSRHTNLDHFSRIGSKLLCITLRILDERKGENPLFS</sequence>
<comment type="caution">
    <text evidence="1">The sequence shown here is derived from an EMBL/GenBank/DDBJ whole genome shotgun (WGS) entry which is preliminary data.</text>
</comment>
<evidence type="ECO:0000313" key="1">
    <source>
        <dbReference type="EMBL" id="TWT94686.1"/>
    </source>
</evidence>